<organism evidence="3 4">
    <name type="scientific">Massilia hydrophila</name>
    <dbReference type="NCBI Taxonomy" id="3044279"/>
    <lineage>
        <taxon>Bacteria</taxon>
        <taxon>Pseudomonadati</taxon>
        <taxon>Pseudomonadota</taxon>
        <taxon>Betaproteobacteria</taxon>
        <taxon>Burkholderiales</taxon>
        <taxon>Oxalobacteraceae</taxon>
        <taxon>Telluria group</taxon>
        <taxon>Massilia</taxon>
    </lineage>
</organism>
<evidence type="ECO:0000313" key="3">
    <source>
        <dbReference type="EMBL" id="MCA1854635.1"/>
    </source>
</evidence>
<feature type="chain" id="PRO_5047291975" description="Legume lectin domain-containing protein" evidence="1">
    <location>
        <begin position="24"/>
        <end position="225"/>
    </location>
</feature>
<dbReference type="InterPro" id="IPR050258">
    <property type="entry name" value="Leguminous_Lectin"/>
</dbReference>
<evidence type="ECO:0000259" key="2">
    <source>
        <dbReference type="Pfam" id="PF00139"/>
    </source>
</evidence>
<accession>A0ABS7Y4N3</accession>
<dbReference type="SUPFAM" id="SSF49899">
    <property type="entry name" value="Concanavalin A-like lectins/glucanases"/>
    <property type="match status" value="1"/>
</dbReference>
<sequence length="225" mass="22902">MRLPSFLRYLLVLTALGSAAAQAGVVTYADFSNTSGLTLVGDAAPVNTADGAVLRVVPDAGYRSGAFYSTDSLTLGTNATFSTSFQFRMTHVGFPADGLAFVLAANPGGMGANGGGLGYEAVANSFIVEFDTYNNGSNDNESDNHVAVGANGSLVPVSPVINVYGNGNCAGSDTAGCLSNGGLWTATITYDGARLSVRLRDSGLGADFIALSDYEIDIAAILGSN</sequence>
<dbReference type="RefSeq" id="WP_225237088.1">
    <property type="nucleotide sequence ID" value="NZ_JAHYBX010000001.1"/>
</dbReference>
<dbReference type="InterPro" id="IPR013320">
    <property type="entry name" value="ConA-like_dom_sf"/>
</dbReference>
<name>A0ABS7Y4N3_9BURK</name>
<feature type="signal peptide" evidence="1">
    <location>
        <begin position="1"/>
        <end position="23"/>
    </location>
</feature>
<proteinExistence type="predicted"/>
<comment type="caution">
    <text evidence="3">The sequence shown here is derived from an EMBL/GenBank/DDBJ whole genome shotgun (WGS) entry which is preliminary data.</text>
</comment>
<keyword evidence="1" id="KW-0732">Signal</keyword>
<dbReference type="PANTHER" id="PTHR32401">
    <property type="entry name" value="CONCANAVALIN A-LIKE LECTIN FAMILY PROTEIN"/>
    <property type="match status" value="1"/>
</dbReference>
<dbReference type="PANTHER" id="PTHR32401:SF48">
    <property type="entry name" value="LEGUME LECTIN DOMAIN-CONTAINING PROTEIN"/>
    <property type="match status" value="1"/>
</dbReference>
<dbReference type="EMBL" id="JAHYBX010000001">
    <property type="protein sequence ID" value="MCA1854635.1"/>
    <property type="molecule type" value="Genomic_DNA"/>
</dbReference>
<protein>
    <recommendedName>
        <fullName evidence="2">Legume lectin domain-containing protein</fullName>
    </recommendedName>
</protein>
<evidence type="ECO:0000256" key="1">
    <source>
        <dbReference type="SAM" id="SignalP"/>
    </source>
</evidence>
<dbReference type="InterPro" id="IPR001220">
    <property type="entry name" value="Legume_lectin_dom"/>
</dbReference>
<reference evidence="3 4" key="1">
    <citation type="submission" date="2021-07" db="EMBL/GenBank/DDBJ databases">
        <title>Characterization of Violacein-producing bacteria and related species.</title>
        <authorList>
            <person name="Wilson H.S."/>
            <person name="De Leon M.E."/>
        </authorList>
    </citation>
    <scope>NUCLEOTIDE SEQUENCE [LARGE SCALE GENOMIC DNA]</scope>
    <source>
        <strain evidence="3 4">HSC-2F05</strain>
    </source>
</reference>
<dbReference type="Proteomes" id="UP001198602">
    <property type="component" value="Unassembled WGS sequence"/>
</dbReference>
<keyword evidence="4" id="KW-1185">Reference proteome</keyword>
<feature type="domain" description="Legume lectin" evidence="2">
    <location>
        <begin position="27"/>
        <end position="222"/>
    </location>
</feature>
<gene>
    <name evidence="3" type="ORF">LE190_01665</name>
</gene>
<dbReference type="Pfam" id="PF00139">
    <property type="entry name" value="Lectin_legB"/>
    <property type="match status" value="1"/>
</dbReference>
<evidence type="ECO:0000313" key="4">
    <source>
        <dbReference type="Proteomes" id="UP001198602"/>
    </source>
</evidence>
<dbReference type="Gene3D" id="2.60.120.200">
    <property type="match status" value="1"/>
</dbReference>